<keyword evidence="1" id="KW-0812">Transmembrane</keyword>
<dbReference type="EMBL" id="BAEE01000061">
    <property type="protein sequence ID" value="GAB10716.1"/>
    <property type="molecule type" value="Genomic_DNA"/>
</dbReference>
<name>G7H4E1_9ACTN</name>
<accession>G7H4E1</accession>
<organism evidence="2 3">
    <name type="scientific">Gordonia araii NBRC 100433</name>
    <dbReference type="NCBI Taxonomy" id="1073574"/>
    <lineage>
        <taxon>Bacteria</taxon>
        <taxon>Bacillati</taxon>
        <taxon>Actinomycetota</taxon>
        <taxon>Actinomycetes</taxon>
        <taxon>Mycobacteriales</taxon>
        <taxon>Gordoniaceae</taxon>
        <taxon>Gordonia</taxon>
    </lineage>
</organism>
<gene>
    <name evidence="2" type="ORF">GOARA_061_01560</name>
</gene>
<protein>
    <submittedName>
        <fullName evidence="2">Uncharacterized protein</fullName>
    </submittedName>
</protein>
<dbReference type="AlphaFoldDB" id="G7H4E1"/>
<proteinExistence type="predicted"/>
<evidence type="ECO:0000313" key="2">
    <source>
        <dbReference type="EMBL" id="GAB10716.1"/>
    </source>
</evidence>
<evidence type="ECO:0000256" key="1">
    <source>
        <dbReference type="SAM" id="Phobius"/>
    </source>
</evidence>
<reference evidence="2 3" key="1">
    <citation type="submission" date="2011-11" db="EMBL/GenBank/DDBJ databases">
        <title>Whole genome shotgun sequence of Gordonia araii NBRC 100433.</title>
        <authorList>
            <person name="Yoshida Y."/>
            <person name="Hosoyama A."/>
            <person name="Tsuchikane K."/>
            <person name="Katsumata H."/>
            <person name="Yamazaki S."/>
            <person name="Fujita N."/>
        </authorList>
    </citation>
    <scope>NUCLEOTIDE SEQUENCE [LARGE SCALE GENOMIC DNA]</scope>
    <source>
        <strain evidence="2 3">NBRC 100433</strain>
    </source>
</reference>
<keyword evidence="3" id="KW-1185">Reference proteome</keyword>
<keyword evidence="1" id="KW-0472">Membrane</keyword>
<keyword evidence="1" id="KW-1133">Transmembrane helix</keyword>
<feature type="transmembrane region" description="Helical" evidence="1">
    <location>
        <begin position="28"/>
        <end position="47"/>
    </location>
</feature>
<sequence>MTRVTAAVPGVAVSAVVVVPGVVVPDMVVVPTVFTVFGVIAVLVGAGRRDDLPVVMSGVIVMLTHVSASVPCCHLFTTIPPWGI</sequence>
<evidence type="ECO:0000313" key="3">
    <source>
        <dbReference type="Proteomes" id="UP000035088"/>
    </source>
</evidence>
<comment type="caution">
    <text evidence="2">The sequence shown here is derived from an EMBL/GenBank/DDBJ whole genome shotgun (WGS) entry which is preliminary data.</text>
</comment>
<dbReference type="Proteomes" id="UP000035088">
    <property type="component" value="Unassembled WGS sequence"/>
</dbReference>